<dbReference type="PANTHER" id="PTHR41247">
    <property type="entry name" value="HTH-TYPE TRANSCRIPTIONAL REPRESSOR YCNK"/>
    <property type="match status" value="1"/>
</dbReference>
<dbReference type="EMBL" id="CP039375">
    <property type="protein sequence ID" value="QCD65030.1"/>
    <property type="molecule type" value="Genomic_DNA"/>
</dbReference>
<dbReference type="Pfam" id="PF05573">
    <property type="entry name" value="NosL"/>
    <property type="match status" value="1"/>
</dbReference>
<protein>
    <submittedName>
        <fullName evidence="1">Nitrous oxide reductase accessory protein NosL</fullName>
    </submittedName>
</protein>
<proteinExistence type="predicted"/>
<dbReference type="InterPro" id="IPR008719">
    <property type="entry name" value="N2O_reductase_NosL"/>
</dbReference>
<name>A0A4D6KAL0_9EURY</name>
<dbReference type="RefSeq" id="WP_012807877.1">
    <property type="nucleotide sequence ID" value="NZ_CP039375.1"/>
</dbReference>
<dbReference type="PANTHER" id="PTHR41247:SF1">
    <property type="entry name" value="HTH-TYPE TRANSCRIPTIONAL REPRESSOR YCNK"/>
    <property type="match status" value="1"/>
</dbReference>
<gene>
    <name evidence="1" type="ORF">E5139_05020</name>
</gene>
<dbReference type="OMA" id="ASAFYVY"/>
<dbReference type="SUPFAM" id="SSF160387">
    <property type="entry name" value="NosL/MerB-like"/>
    <property type="match status" value="1"/>
</dbReference>
<dbReference type="Proteomes" id="UP000297053">
    <property type="component" value="Chromosome"/>
</dbReference>
<dbReference type="KEGG" id="halz:E5139_05020"/>
<accession>A0A4D6KAL0</accession>
<reference evidence="1 2" key="1">
    <citation type="submission" date="2019-04" db="EMBL/GenBank/DDBJ databases">
        <title>Complete genome sequence of Arthrobacter sp. ZXY-2 associated with effective atrazine degradation and salt adaptation.</title>
        <authorList>
            <person name="Zhao X."/>
        </authorList>
    </citation>
    <scope>NUCLEOTIDE SEQUENCE [LARGE SCALE GENOMIC DNA]</scope>
    <source>
        <strain evidence="2">ZP60</strain>
    </source>
</reference>
<evidence type="ECO:0000313" key="1">
    <source>
        <dbReference type="EMBL" id="QCD65030.1"/>
    </source>
</evidence>
<dbReference type="Gene3D" id="3.30.70.2050">
    <property type="match status" value="1"/>
</dbReference>
<sequence length="181" mass="19032">MDATLSRRELLGATALGLLAGCQSQTTPEPVTLDGTESCDHCGMVIGQQSGPVGETYYEDNSPAGHDPPTRFCSAVCTYRHRFQTEQRGWTPTVTYLTDYSSVDGEVGETDGTALLTRHLDASAFAPTTDVTVVVGADVEGAMGPALVPFGEADDATAFAEEHGGQTVAATDLSREAVEQE</sequence>
<evidence type="ECO:0000313" key="2">
    <source>
        <dbReference type="Proteomes" id="UP000297053"/>
    </source>
</evidence>
<dbReference type="GeneID" id="42178274"/>
<dbReference type="PROSITE" id="PS51257">
    <property type="entry name" value="PROKAR_LIPOPROTEIN"/>
    <property type="match status" value="1"/>
</dbReference>
<dbReference type="AlphaFoldDB" id="A0A4D6KAL0"/>
<reference evidence="1 2" key="2">
    <citation type="submission" date="2019-04" db="EMBL/GenBank/DDBJ databases">
        <authorList>
            <person name="Yang S."/>
            <person name="Wei W."/>
        </authorList>
    </citation>
    <scope>NUCLEOTIDE SEQUENCE [LARGE SCALE GENOMIC DNA]</scope>
    <source>
        <strain evidence="2">ZP60</strain>
    </source>
</reference>
<organism evidence="1 2">
    <name type="scientific">Halomicrobium mukohataei</name>
    <dbReference type="NCBI Taxonomy" id="57705"/>
    <lineage>
        <taxon>Archaea</taxon>
        <taxon>Methanobacteriati</taxon>
        <taxon>Methanobacteriota</taxon>
        <taxon>Stenosarchaea group</taxon>
        <taxon>Halobacteria</taxon>
        <taxon>Halobacteriales</taxon>
        <taxon>Haloarculaceae</taxon>
        <taxon>Halomicrobium</taxon>
    </lineage>
</organism>